<dbReference type="InterPro" id="IPR003826">
    <property type="entry name" value="AdoMetDC_fam_prok"/>
</dbReference>
<gene>
    <name evidence="10" type="ordered locus">GTNG_1548</name>
</gene>
<reference evidence="10 11" key="1">
    <citation type="journal article" date="2007" name="Proc. Natl. Acad. Sci. U.S.A.">
        <title>Genome and proteome of long-chain alkane degrading Geobacillus thermodenitrificans NG80-2 isolated from a deep-subsurface oil reservoir.</title>
        <authorList>
            <person name="Feng L."/>
            <person name="Wang W."/>
            <person name="Cheng J."/>
            <person name="Ren Y."/>
            <person name="Zhao G."/>
            <person name="Gao C."/>
            <person name="Tang Y."/>
            <person name="Liu X."/>
            <person name="Han W."/>
            <person name="Peng X."/>
            <person name="Liu R."/>
            <person name="Wang L."/>
        </authorList>
    </citation>
    <scope>NUCLEOTIDE SEQUENCE [LARGE SCALE GENOMIC DNA]</scope>
    <source>
        <strain evidence="10 11">NG80-2</strain>
    </source>
</reference>
<evidence type="ECO:0008006" key="12">
    <source>
        <dbReference type="Google" id="ProtNLM"/>
    </source>
</evidence>
<keyword evidence="5" id="KW-0620">Polyamine biosynthesis</keyword>
<dbReference type="Pfam" id="PF02675">
    <property type="entry name" value="AdoMet_dc"/>
    <property type="match status" value="1"/>
</dbReference>
<protein>
    <recommendedName>
        <fullName evidence="12">S-adenosylmethionine decarboxylase proenzyme</fullName>
    </recommendedName>
</protein>
<evidence type="ECO:0000256" key="1">
    <source>
        <dbReference type="ARBA" id="ARBA00001928"/>
    </source>
</evidence>
<comment type="cofactor">
    <cofactor evidence="1">
        <name>pyruvate</name>
        <dbReference type="ChEBI" id="CHEBI:15361"/>
    </cofactor>
</comment>
<dbReference type="HOGENOM" id="CLU_2329765_0_0_9"/>
<evidence type="ECO:0000256" key="8">
    <source>
        <dbReference type="ARBA" id="ARBA00023270"/>
    </source>
</evidence>
<dbReference type="KEGG" id="gtn:GTNG_1548"/>
<keyword evidence="9" id="KW-0670">Pyruvate</keyword>
<keyword evidence="7" id="KW-0456">Lyase</keyword>
<dbReference type="Gene3D" id="3.30.160.750">
    <property type="match status" value="1"/>
</dbReference>
<keyword evidence="2" id="KW-0210">Decarboxylase</keyword>
<dbReference type="RefSeq" id="WP_011887379.1">
    <property type="nucleotide sequence ID" value="NC_009328.1"/>
</dbReference>
<keyword evidence="4" id="KW-0745">Spermidine biosynthesis</keyword>
<dbReference type="InterPro" id="IPR016067">
    <property type="entry name" value="S-AdoMet_deCO2ase_core"/>
</dbReference>
<dbReference type="GO" id="GO:0004014">
    <property type="term" value="F:adenosylmethionine decarboxylase activity"/>
    <property type="evidence" value="ECO:0007669"/>
    <property type="project" value="InterPro"/>
</dbReference>
<evidence type="ECO:0000313" key="10">
    <source>
        <dbReference type="EMBL" id="ABO66916.1"/>
    </source>
</evidence>
<evidence type="ECO:0000313" key="11">
    <source>
        <dbReference type="Proteomes" id="UP000001578"/>
    </source>
</evidence>
<proteinExistence type="predicted"/>
<evidence type="ECO:0000256" key="6">
    <source>
        <dbReference type="ARBA" id="ARBA00023145"/>
    </source>
</evidence>
<evidence type="ECO:0000256" key="7">
    <source>
        <dbReference type="ARBA" id="ARBA00023239"/>
    </source>
</evidence>
<accession>A4INL2</accession>
<name>A4INL2_GEOTN</name>
<dbReference type="InterPro" id="IPR042286">
    <property type="entry name" value="AdoMetDC_C"/>
</dbReference>
<keyword evidence="3" id="KW-0068">Autocatalytic cleavage</keyword>
<keyword evidence="8" id="KW-0704">Schiff base</keyword>
<dbReference type="AlphaFoldDB" id="A4INL2"/>
<dbReference type="Proteomes" id="UP000001578">
    <property type="component" value="Chromosome"/>
</dbReference>
<keyword evidence="6" id="KW-0865">Zymogen</keyword>
<evidence type="ECO:0000256" key="3">
    <source>
        <dbReference type="ARBA" id="ARBA00022813"/>
    </source>
</evidence>
<evidence type="ECO:0000256" key="9">
    <source>
        <dbReference type="ARBA" id="ARBA00023317"/>
    </source>
</evidence>
<evidence type="ECO:0000256" key="2">
    <source>
        <dbReference type="ARBA" id="ARBA00022793"/>
    </source>
</evidence>
<dbReference type="GO" id="GO:0008295">
    <property type="term" value="P:spermidine biosynthetic process"/>
    <property type="evidence" value="ECO:0007669"/>
    <property type="project" value="UniProtKB-KW"/>
</dbReference>
<evidence type="ECO:0000256" key="5">
    <source>
        <dbReference type="ARBA" id="ARBA00023115"/>
    </source>
</evidence>
<dbReference type="SUPFAM" id="SSF56276">
    <property type="entry name" value="S-adenosylmethionine decarboxylase"/>
    <property type="match status" value="1"/>
</dbReference>
<evidence type="ECO:0000256" key="4">
    <source>
        <dbReference type="ARBA" id="ARBA00023066"/>
    </source>
</evidence>
<organism evidence="10 11">
    <name type="scientific">Geobacillus thermodenitrificans (strain NG80-2)</name>
    <dbReference type="NCBI Taxonomy" id="420246"/>
    <lineage>
        <taxon>Bacteria</taxon>
        <taxon>Bacillati</taxon>
        <taxon>Bacillota</taxon>
        <taxon>Bacilli</taxon>
        <taxon>Bacillales</taxon>
        <taxon>Anoxybacillaceae</taxon>
        <taxon>Geobacillus</taxon>
    </lineage>
</organism>
<sequence length="98" mass="10957">MAQLLRAAAQNWHEHALFVFSPVSSARCDGHDRFSHVSHLSIHTWPEENDASLDFYTCGEHDPLSQADFSLKGFQAKRVVIYSVPRTATVSSSLSARK</sequence>
<dbReference type="EMBL" id="CP000557">
    <property type="protein sequence ID" value="ABO66916.1"/>
    <property type="molecule type" value="Genomic_DNA"/>
</dbReference>